<dbReference type="SMART" id="SM00272">
    <property type="entry name" value="END"/>
    <property type="match status" value="2"/>
</dbReference>
<keyword evidence="3" id="KW-0964">Secreted</keyword>
<dbReference type="AlphaFoldDB" id="A0AAV7CUQ4"/>
<evidence type="ECO:0000313" key="9">
    <source>
        <dbReference type="Proteomes" id="UP000824782"/>
    </source>
</evidence>
<keyword evidence="9" id="KW-1185">Reference proteome</keyword>
<evidence type="ECO:0000256" key="1">
    <source>
        <dbReference type="ARBA" id="ARBA00004613"/>
    </source>
</evidence>
<dbReference type="GO" id="GO:0014826">
    <property type="term" value="P:vein smooth muscle contraction"/>
    <property type="evidence" value="ECO:0007669"/>
    <property type="project" value="TreeGrafter"/>
</dbReference>
<gene>
    <name evidence="8" type="ORF">GDO81_006029</name>
</gene>
<comment type="subcellular location">
    <subcellularLocation>
        <location evidence="1">Secreted</location>
    </subcellularLocation>
</comment>
<dbReference type="PANTHER" id="PTHR13874">
    <property type="entry name" value="ENDOTHELIN"/>
    <property type="match status" value="1"/>
</dbReference>
<dbReference type="GO" id="GO:0019229">
    <property type="term" value="P:regulation of vasoconstriction"/>
    <property type="evidence" value="ECO:0007669"/>
    <property type="project" value="InterPro"/>
</dbReference>
<sequence>MLGAGCAAVCLLLAVIATLWIPEPSSAVPLKSHVRAKRCSCNNWMDKECIYFCHLDIIWVNTGSQMLPYGLGSPERRKKRASARCQCVEVKDKSCNRFCQKTSWTIADSKPISSKEISVVKNFLKMKKSQVPPWHALRDVAAYNTRVIYTRQHFSVTTSKLPSDSTVWKRKR</sequence>
<accession>A0AAV7CUQ4</accession>
<dbReference type="EMBL" id="WNYA01000002">
    <property type="protein sequence ID" value="KAG8588566.1"/>
    <property type="molecule type" value="Genomic_DNA"/>
</dbReference>
<evidence type="ECO:0000313" key="8">
    <source>
        <dbReference type="EMBL" id="KAG8588566.1"/>
    </source>
</evidence>
<dbReference type="InterPro" id="IPR019764">
    <property type="entry name" value="Endothelin_toxin_CS"/>
</dbReference>
<organism evidence="8 9">
    <name type="scientific">Engystomops pustulosus</name>
    <name type="common">Tungara frog</name>
    <name type="synonym">Physalaemus pustulosus</name>
    <dbReference type="NCBI Taxonomy" id="76066"/>
    <lineage>
        <taxon>Eukaryota</taxon>
        <taxon>Metazoa</taxon>
        <taxon>Chordata</taxon>
        <taxon>Craniata</taxon>
        <taxon>Vertebrata</taxon>
        <taxon>Euteleostomi</taxon>
        <taxon>Amphibia</taxon>
        <taxon>Batrachia</taxon>
        <taxon>Anura</taxon>
        <taxon>Neobatrachia</taxon>
        <taxon>Hyloidea</taxon>
        <taxon>Leptodactylidae</taxon>
        <taxon>Leiuperinae</taxon>
        <taxon>Engystomops</taxon>
    </lineage>
</organism>
<dbReference type="InterPro" id="IPR001928">
    <property type="entry name" value="Endothln-like_toxin"/>
</dbReference>
<keyword evidence="5" id="KW-0839">Vasoconstrictor</keyword>
<dbReference type="GO" id="GO:0005615">
    <property type="term" value="C:extracellular space"/>
    <property type="evidence" value="ECO:0007669"/>
    <property type="project" value="TreeGrafter"/>
</dbReference>
<dbReference type="GO" id="GO:0006874">
    <property type="term" value="P:intracellular calcium ion homeostasis"/>
    <property type="evidence" value="ECO:0007669"/>
    <property type="project" value="TreeGrafter"/>
</dbReference>
<evidence type="ECO:0000256" key="3">
    <source>
        <dbReference type="ARBA" id="ARBA00022525"/>
    </source>
</evidence>
<evidence type="ECO:0000256" key="5">
    <source>
        <dbReference type="ARBA" id="ARBA00023322"/>
    </source>
</evidence>
<dbReference type="PROSITE" id="PS00270">
    <property type="entry name" value="ENDOTHELIN"/>
    <property type="match status" value="2"/>
</dbReference>
<dbReference type="PRINTS" id="PR00365">
    <property type="entry name" value="ENDOTHELIN"/>
</dbReference>
<comment type="similarity">
    <text evidence="2">Belongs to the endothelin/sarafotoxin family.</text>
</comment>
<proteinExistence type="inferred from homology"/>
<dbReference type="InterPro" id="IPR020475">
    <property type="entry name" value="Endothelin"/>
</dbReference>
<evidence type="ECO:0000256" key="6">
    <source>
        <dbReference type="SAM" id="SignalP"/>
    </source>
</evidence>
<feature type="signal peptide" evidence="6">
    <location>
        <begin position="1"/>
        <end position="27"/>
    </location>
</feature>
<evidence type="ECO:0000259" key="7">
    <source>
        <dbReference type="SMART" id="SM00272"/>
    </source>
</evidence>
<protein>
    <recommendedName>
        <fullName evidence="7">Endothelin-like toxin domain-containing protein</fullName>
    </recommendedName>
</protein>
<dbReference type="PANTHER" id="PTHR13874:SF9">
    <property type="entry name" value="ENDOTHELIN-2"/>
    <property type="match status" value="1"/>
</dbReference>
<evidence type="ECO:0000256" key="2">
    <source>
        <dbReference type="ARBA" id="ARBA00010959"/>
    </source>
</evidence>
<keyword evidence="4" id="KW-0838">Vasoactive</keyword>
<feature type="chain" id="PRO_5043540833" description="Endothelin-like toxin domain-containing protein" evidence="6">
    <location>
        <begin position="28"/>
        <end position="172"/>
    </location>
</feature>
<dbReference type="Pfam" id="PF00322">
    <property type="entry name" value="Endothelin"/>
    <property type="match status" value="1"/>
</dbReference>
<feature type="domain" description="Endothelin-like toxin" evidence="7">
    <location>
        <begin position="38"/>
        <end position="59"/>
    </location>
</feature>
<comment type="caution">
    <text evidence="8">The sequence shown here is derived from an EMBL/GenBank/DDBJ whole genome shotgun (WGS) entry which is preliminary data.</text>
</comment>
<reference evidence="8" key="1">
    <citation type="thesis" date="2020" institute="ProQuest LLC" country="789 East Eisenhower Parkway, Ann Arbor, MI, USA">
        <title>Comparative Genomics and Chromosome Evolution.</title>
        <authorList>
            <person name="Mudd A.B."/>
        </authorList>
    </citation>
    <scope>NUCLEOTIDE SEQUENCE</scope>
    <source>
        <strain evidence="8">237g6f4</strain>
        <tissue evidence="8">Blood</tissue>
    </source>
</reference>
<dbReference type="Proteomes" id="UP000824782">
    <property type="component" value="Unassembled WGS sequence"/>
</dbReference>
<dbReference type="GO" id="GO:0005179">
    <property type="term" value="F:hormone activity"/>
    <property type="evidence" value="ECO:0007669"/>
    <property type="project" value="TreeGrafter"/>
</dbReference>
<dbReference type="GO" id="GO:0003100">
    <property type="term" value="P:regulation of systemic arterial blood pressure by endothelin"/>
    <property type="evidence" value="ECO:0007669"/>
    <property type="project" value="TreeGrafter"/>
</dbReference>
<evidence type="ECO:0000256" key="4">
    <source>
        <dbReference type="ARBA" id="ARBA00022858"/>
    </source>
</evidence>
<dbReference type="GO" id="GO:0031708">
    <property type="term" value="F:endothelin B receptor binding"/>
    <property type="evidence" value="ECO:0007669"/>
    <property type="project" value="TreeGrafter"/>
</dbReference>
<feature type="domain" description="Endothelin-like toxin" evidence="7">
    <location>
        <begin position="84"/>
        <end position="105"/>
    </location>
</feature>
<keyword evidence="6" id="KW-0732">Signal</keyword>
<name>A0AAV7CUQ4_ENGPU</name>